<sequence length="1029" mass="114919">MDIRSRFQELTPQQVQRLMELRSKWSQLFRAVEHEEHDAHELIEQLEKALDQFPSLLWDSFNGIEMGLMGVIKLGELLSTCFERTLNLIYLNLAIRSLSRASDHFQLGFSDLSIQALGALSRYLLRRFKERQDWGDVDTAVECHARVFSVNDDGLINFVAQLGGLGSSFSDSFDRSGNMNDLNTAIECTLITLSLTTDQDENKLVALNNLATWYLLRFEQQGSQDDILQAIKLQNEVLSLTPEGSPSMAQRICKLGEAYFCRYQLLGELEDVDRAIQLLLQAMLTVRPETVSSMPAICGSLGAALMRRFERLGIVDDINRAIQLQSLAVELPYINHIFLNNFAASYLCRFMKFELPNDLDMAIKYQSEALASAPDGNDTTRATYLSNLGCTYMNRFLHFGQLEDIDQAITHQAQAVSLTPKGHFELPSWLNNLGISHTHRFRRINSLDDINKAIEYLSLSVSLTSNYQSSALAFRYSKLGIAYQARFEVLNDHASSELALDSFRKSAQCPMGHPQTKLGSAEKWAHLAPVSSSQRLEAFQAAMELIPELVWLGTPISKRYSDVWKIGKVSVGAAAAAIDSGRYTLALEWLEQGRSVVWNQILQLRNPLDELYAAHPSLAEKVHQLSEELRKHKYYTEKSTPNVPHWEAAARKQHRLAEQYAQLVETIRQLPGFQGFLLPKRACELVSAARDGPVVIINIQELRCDALVIRPGFDDITHVPLPNLSHKRVNKAHTRMDQSYQYRTTIERSAGDRGVRPVQYESGDGFEEMLTMLWDCVVYPVLGHLDLLEPTSDDLPHITWCTTGIMSLLPLHAAGRYDRPGAKVSDFVVSSYTPTLGALLSAGTRRPPMHSRLLAIGQASTPGHLPLPGTKDELASLEAYCATLCAYTQLEGDAATTEAVLSAMKEHDWVHLACHAHQNVKDPAESGFFLHDGTLSLAAITKEVFTNKGLAFLSACQTATGDHNIPDESVHLAAGMLTTGYPSVIATMWSVRDSDAPYIAKRVYARLLKNAQVDYREAARALHGAVNEL</sequence>
<dbReference type="InterPro" id="IPR011990">
    <property type="entry name" value="TPR-like_helical_dom_sf"/>
</dbReference>
<protein>
    <recommendedName>
        <fullName evidence="1">CHAT domain-containing protein</fullName>
    </recommendedName>
</protein>
<reference evidence="2" key="1">
    <citation type="submission" date="2021-01" db="EMBL/GenBank/DDBJ databases">
        <authorList>
            <person name="Kaushik A."/>
        </authorList>
    </citation>
    <scope>NUCLEOTIDE SEQUENCE</scope>
    <source>
        <strain evidence="2">AG6-10EEA</strain>
    </source>
</reference>
<comment type="caution">
    <text evidence="2">The sequence shown here is derived from an EMBL/GenBank/DDBJ whole genome shotgun (WGS) entry which is preliminary data.</text>
</comment>
<dbReference type="Proteomes" id="UP000663853">
    <property type="component" value="Unassembled WGS sequence"/>
</dbReference>
<evidence type="ECO:0000259" key="1">
    <source>
        <dbReference type="Pfam" id="PF12770"/>
    </source>
</evidence>
<dbReference type="PANTHER" id="PTHR10098">
    <property type="entry name" value="RAPSYN-RELATED"/>
    <property type="match status" value="1"/>
</dbReference>
<feature type="domain" description="CHAT" evidence="1">
    <location>
        <begin position="768"/>
        <end position="1026"/>
    </location>
</feature>
<feature type="non-terminal residue" evidence="2">
    <location>
        <position position="1"/>
    </location>
</feature>
<dbReference type="SUPFAM" id="SSF81901">
    <property type="entry name" value="HCP-like"/>
    <property type="match status" value="1"/>
</dbReference>
<gene>
    <name evidence="2" type="ORF">RDB_LOCUS45894</name>
</gene>
<organism evidence="2 3">
    <name type="scientific">Rhizoctonia solani</name>
    <dbReference type="NCBI Taxonomy" id="456999"/>
    <lineage>
        <taxon>Eukaryota</taxon>
        <taxon>Fungi</taxon>
        <taxon>Dikarya</taxon>
        <taxon>Basidiomycota</taxon>
        <taxon>Agaricomycotina</taxon>
        <taxon>Agaricomycetes</taxon>
        <taxon>Cantharellales</taxon>
        <taxon>Ceratobasidiaceae</taxon>
        <taxon>Rhizoctonia</taxon>
    </lineage>
</organism>
<proteinExistence type="predicted"/>
<dbReference type="AlphaFoldDB" id="A0A8H3B566"/>
<dbReference type="Gene3D" id="1.25.40.10">
    <property type="entry name" value="Tetratricopeptide repeat domain"/>
    <property type="match status" value="2"/>
</dbReference>
<dbReference type="EMBL" id="CAJMXA010000990">
    <property type="protein sequence ID" value="CAE6448240.1"/>
    <property type="molecule type" value="Genomic_DNA"/>
</dbReference>
<dbReference type="InterPro" id="IPR024983">
    <property type="entry name" value="CHAT_dom"/>
</dbReference>
<evidence type="ECO:0000313" key="3">
    <source>
        <dbReference type="Proteomes" id="UP000663853"/>
    </source>
</evidence>
<name>A0A8H3B566_9AGAM</name>
<dbReference type="PANTHER" id="PTHR10098:SF108">
    <property type="entry name" value="TETRATRICOPEPTIDE REPEAT PROTEIN 28"/>
    <property type="match status" value="1"/>
</dbReference>
<evidence type="ECO:0000313" key="2">
    <source>
        <dbReference type="EMBL" id="CAE6448240.1"/>
    </source>
</evidence>
<accession>A0A8H3B566</accession>
<dbReference type="Pfam" id="PF12770">
    <property type="entry name" value="CHAT"/>
    <property type="match status" value="1"/>
</dbReference>